<feature type="region of interest" description="Disordered" evidence="2">
    <location>
        <begin position="437"/>
        <end position="470"/>
    </location>
</feature>
<dbReference type="GO" id="GO:0016020">
    <property type="term" value="C:membrane"/>
    <property type="evidence" value="ECO:0007669"/>
    <property type="project" value="TreeGrafter"/>
</dbReference>
<feature type="region of interest" description="Disordered" evidence="2">
    <location>
        <begin position="144"/>
        <end position="175"/>
    </location>
</feature>
<dbReference type="Proteomes" id="UP000694545">
    <property type="component" value="Unplaced"/>
</dbReference>
<evidence type="ECO:0000256" key="2">
    <source>
        <dbReference type="SAM" id="MobiDB-lite"/>
    </source>
</evidence>
<name>A0A8D2PZP5_VARKO</name>
<feature type="compositionally biased region" description="Basic and acidic residues" evidence="2">
    <location>
        <begin position="13"/>
        <end position="23"/>
    </location>
</feature>
<dbReference type="InterPro" id="IPR051990">
    <property type="entry name" value="CCPG1/PBIP1"/>
</dbReference>
<keyword evidence="1" id="KW-0175">Coiled coil</keyword>
<evidence type="ECO:0000256" key="1">
    <source>
        <dbReference type="ARBA" id="ARBA00023054"/>
    </source>
</evidence>
<proteinExistence type="predicted"/>
<dbReference type="OMA" id="NASERWR"/>
<reference evidence="3" key="2">
    <citation type="submission" date="2025-09" db="UniProtKB">
        <authorList>
            <consortium name="Ensembl"/>
        </authorList>
    </citation>
    <scope>IDENTIFICATION</scope>
</reference>
<feature type="compositionally biased region" description="Basic and acidic residues" evidence="2">
    <location>
        <begin position="439"/>
        <end position="470"/>
    </location>
</feature>
<feature type="compositionally biased region" description="Basic and acidic residues" evidence="2">
    <location>
        <begin position="154"/>
        <end position="163"/>
    </location>
</feature>
<evidence type="ECO:0008006" key="5">
    <source>
        <dbReference type="Google" id="ProtNLM"/>
    </source>
</evidence>
<evidence type="ECO:0000313" key="4">
    <source>
        <dbReference type="Proteomes" id="UP000694545"/>
    </source>
</evidence>
<dbReference type="Ensembl" id="ENSVKKT00000013839.1">
    <property type="protein sequence ID" value="ENSVKKP00000013515.1"/>
    <property type="gene ID" value="ENSVKKG00000009321.1"/>
</dbReference>
<organism evidence="3 4">
    <name type="scientific">Varanus komodoensis</name>
    <name type="common">Komodo dragon</name>
    <dbReference type="NCBI Taxonomy" id="61221"/>
    <lineage>
        <taxon>Eukaryota</taxon>
        <taxon>Metazoa</taxon>
        <taxon>Chordata</taxon>
        <taxon>Craniata</taxon>
        <taxon>Vertebrata</taxon>
        <taxon>Euteleostomi</taxon>
        <taxon>Lepidosauria</taxon>
        <taxon>Squamata</taxon>
        <taxon>Bifurcata</taxon>
        <taxon>Unidentata</taxon>
        <taxon>Episquamata</taxon>
        <taxon>Toxicofera</taxon>
        <taxon>Anguimorpha</taxon>
        <taxon>Paleoanguimorpha</taxon>
        <taxon>Varanoidea</taxon>
        <taxon>Varanidae</taxon>
        <taxon>Varanus</taxon>
    </lineage>
</organism>
<dbReference type="PANTHER" id="PTHR28638:SF1">
    <property type="entry name" value="PRE-B-CELL LEUKEMIA TRANSCRIPTION FACTOR-INTERACTING PROTEIN 1"/>
    <property type="match status" value="1"/>
</dbReference>
<sequence>MDILGAWPSADTQEPHPGTDGKDGPAAPLPASPGDAKLQRAKEALRLAGHPGDPQSLEAVGLMLDKLAKENQDIRLMQAELRAQKEELETLLRKSEGEALEVTSRQQDLAAENARLTEALQRETASLQAAQTELRLLREKLQGLGEAGNGRPQQRPEEEPAPDRHRHKPERPEAELQRLRALLASVQRDLARTHQKLPPGSEAEGLRAELSGVEQRLGQALEGAEGTKLVWRDSLKVRRGKEKAWRRRLDGPQEHRPSHPDEGPDRQHRSQHPAHKAPRAASEGRPRPRKPQGGKAARDGEHQRTSRKAKKPTEPGSLWEMLARRQYRAPQGCSGIAECAQQEGLAPVLKAKFLPLVQSYLAGLGWAEHYEGLAAALSTFFGSNGTFAHDRLSFVDFLDEVEDALEELAELLGVSKEDVDNFEEMALTQLEAAPWGRFAQRDRGQQPAKEWSREGHARKNGRENLSRNHS</sequence>
<reference evidence="3" key="1">
    <citation type="submission" date="2025-08" db="UniProtKB">
        <authorList>
            <consortium name="Ensembl"/>
        </authorList>
    </citation>
    <scope>IDENTIFICATION</scope>
</reference>
<accession>A0A8D2PZP5</accession>
<dbReference type="PANTHER" id="PTHR28638">
    <property type="entry name" value="CELL CYCLE PROGRESSION PROTEIN 1"/>
    <property type="match status" value="1"/>
</dbReference>
<dbReference type="AlphaFoldDB" id="A0A8D2PZP5"/>
<feature type="region of interest" description="Disordered" evidence="2">
    <location>
        <begin position="240"/>
        <end position="318"/>
    </location>
</feature>
<keyword evidence="4" id="KW-1185">Reference proteome</keyword>
<evidence type="ECO:0000313" key="3">
    <source>
        <dbReference type="Ensembl" id="ENSVKKP00000013515.1"/>
    </source>
</evidence>
<feature type="compositionally biased region" description="Basic residues" evidence="2">
    <location>
        <begin position="269"/>
        <end position="278"/>
    </location>
</feature>
<feature type="compositionally biased region" description="Basic and acidic residues" evidence="2">
    <location>
        <begin position="247"/>
        <end position="268"/>
    </location>
</feature>
<feature type="region of interest" description="Disordered" evidence="2">
    <location>
        <begin position="1"/>
        <end position="36"/>
    </location>
</feature>
<protein>
    <recommendedName>
        <fullName evidence="5">Pre-B-cell leukemia transcription factor-interacting protein 1</fullName>
    </recommendedName>
</protein>